<feature type="transmembrane region" description="Helical" evidence="10">
    <location>
        <begin position="20"/>
        <end position="39"/>
    </location>
</feature>
<comment type="similarity">
    <text evidence="3">Belongs to the class-D beta-lactamase family.</text>
</comment>
<dbReference type="EC" id="3.4.16.4" evidence="9"/>
<organism evidence="13 14">
    <name type="scientific">SAR86 cluster bacterium</name>
    <dbReference type="NCBI Taxonomy" id="2030880"/>
    <lineage>
        <taxon>Bacteria</taxon>
        <taxon>Pseudomonadati</taxon>
        <taxon>Pseudomonadota</taxon>
        <taxon>Gammaproteobacteria</taxon>
        <taxon>SAR86 cluster</taxon>
    </lineage>
</organism>
<dbReference type="Pfam" id="PF03717">
    <property type="entry name" value="PBP_dimer"/>
    <property type="match status" value="1"/>
</dbReference>
<sequence length="612" mass="68807">MMIFEERQIEKNNFSSRAILLFSLIILGLVAVLIKVFSLQISGYSDYQLAALKNKNYTVPVQSLRGEIFDRNGKVLIKNEPTFDLITRPNLILDIDSFLDEIQPVIYLSETETSRYRKLYKEKAFVNKELVLKKDLSDEEIARFNVRSFNFQNAFIAKRFRRISDHPNIFSHVLGYTSRSDDDFNSISEIPRSHWKDAELVYAHGLIKGRTGLEEIYDEQLSGRYGKRVYEMNARGQLVQSLSLTKGEQGSDLYTNLDIDAQKSAAKFLGNRRGAVVAIDLDVGGINVLYSSPAYSINKLSNGMNEDEFQTLIDDPNKPFFNRALQGRYPPASTIKPAIGMYGLSNNIVNWDFEMKDPGFFTLPETGRIFRGWRKGGHGKVNMHKAFLVSSNTYFFSLAYQANITELSNYLSNLGFGQKVCLDCFDEDQVFVPTPEWKYSMMNAGWVKGDTVNLGIGQGYLVATPMQLANYASILATKGQFVEPSLVAAGNQKKSFKTWQDNRFDDSDWSKMHQALLGVIESDFGTARSIRDLKEFQVAGKSGTAELVSLDSKEAYQEVRTSELLRDHSIIIAFGPMPNPRYAVSVVIENGESGGAVAGPVAIEVLKSLIDE</sequence>
<evidence type="ECO:0000256" key="2">
    <source>
        <dbReference type="ARBA" id="ARBA00004370"/>
    </source>
</evidence>
<keyword evidence="10" id="KW-1133">Transmembrane helix</keyword>
<dbReference type="Gene3D" id="3.40.710.10">
    <property type="entry name" value="DD-peptidase/beta-lactamase superfamily"/>
    <property type="match status" value="1"/>
</dbReference>
<evidence type="ECO:0000313" key="13">
    <source>
        <dbReference type="EMBL" id="RZO11207.1"/>
    </source>
</evidence>
<dbReference type="InterPro" id="IPR017790">
    <property type="entry name" value="Penicillin-binding_protein_2"/>
</dbReference>
<dbReference type="GO" id="GO:0005886">
    <property type="term" value="C:plasma membrane"/>
    <property type="evidence" value="ECO:0007669"/>
    <property type="project" value="TreeGrafter"/>
</dbReference>
<dbReference type="EMBL" id="SHBN01000043">
    <property type="protein sequence ID" value="RZO11207.1"/>
    <property type="molecule type" value="Genomic_DNA"/>
</dbReference>
<dbReference type="GO" id="GO:0046677">
    <property type="term" value="P:response to antibiotic"/>
    <property type="evidence" value="ECO:0007669"/>
    <property type="project" value="UniProtKB-KW"/>
</dbReference>
<dbReference type="InterPro" id="IPR005311">
    <property type="entry name" value="PBP_dimer"/>
</dbReference>
<evidence type="ECO:0000256" key="6">
    <source>
        <dbReference type="ARBA" id="ARBA00022801"/>
    </source>
</evidence>
<dbReference type="GO" id="GO:0008800">
    <property type="term" value="F:beta-lactamase activity"/>
    <property type="evidence" value="ECO:0007669"/>
    <property type="project" value="UniProtKB-EC"/>
</dbReference>
<dbReference type="NCBIfam" id="TIGR03423">
    <property type="entry name" value="pbp2_mrdA"/>
    <property type="match status" value="1"/>
</dbReference>
<comment type="caution">
    <text evidence="13">The sequence shown here is derived from an EMBL/GenBank/DDBJ whole genome shotgun (WGS) entry which is preliminary data.</text>
</comment>
<evidence type="ECO:0000256" key="1">
    <source>
        <dbReference type="ARBA" id="ARBA00001526"/>
    </source>
</evidence>
<gene>
    <name evidence="13" type="primary">mrdA</name>
    <name evidence="13" type="ORF">EVB01_02535</name>
</gene>
<dbReference type="Pfam" id="PF00905">
    <property type="entry name" value="Transpeptidase"/>
    <property type="match status" value="1"/>
</dbReference>
<evidence type="ECO:0000259" key="12">
    <source>
        <dbReference type="Pfam" id="PF03717"/>
    </source>
</evidence>
<protein>
    <recommendedName>
        <fullName evidence="9">Penicillin-binding protein 2</fullName>
        <ecNumber evidence="9">3.4.16.4</ecNumber>
    </recommendedName>
</protein>
<evidence type="ECO:0000256" key="9">
    <source>
        <dbReference type="NCBIfam" id="TIGR03423"/>
    </source>
</evidence>
<keyword evidence="10" id="KW-0812">Transmembrane</keyword>
<keyword evidence="4" id="KW-0121">Carboxypeptidase</keyword>
<keyword evidence="7 10" id="KW-0472">Membrane</keyword>
<evidence type="ECO:0000313" key="14">
    <source>
        <dbReference type="Proteomes" id="UP000319023"/>
    </source>
</evidence>
<feature type="domain" description="Penicillin-binding protein transpeptidase" evidence="11">
    <location>
        <begin position="274"/>
        <end position="606"/>
    </location>
</feature>
<feature type="domain" description="Penicillin-binding protein dimerisation" evidence="12">
    <location>
        <begin position="62"/>
        <end position="241"/>
    </location>
</feature>
<dbReference type="PANTHER" id="PTHR30627:SF6">
    <property type="entry name" value="BETA-LACTAMASE YBXI-RELATED"/>
    <property type="match status" value="1"/>
</dbReference>
<dbReference type="SUPFAM" id="SSF56519">
    <property type="entry name" value="Penicillin binding protein dimerisation domain"/>
    <property type="match status" value="1"/>
</dbReference>
<evidence type="ECO:0000256" key="3">
    <source>
        <dbReference type="ARBA" id="ARBA00007898"/>
    </source>
</evidence>
<keyword evidence="6" id="KW-0378">Hydrolase</keyword>
<evidence type="ECO:0000256" key="8">
    <source>
        <dbReference type="ARBA" id="ARBA00023251"/>
    </source>
</evidence>
<dbReference type="GO" id="GO:0071555">
    <property type="term" value="P:cell wall organization"/>
    <property type="evidence" value="ECO:0007669"/>
    <property type="project" value="TreeGrafter"/>
</dbReference>
<evidence type="ECO:0000256" key="5">
    <source>
        <dbReference type="ARBA" id="ARBA00022729"/>
    </source>
</evidence>
<dbReference type="GO" id="GO:0008658">
    <property type="term" value="F:penicillin binding"/>
    <property type="evidence" value="ECO:0007669"/>
    <property type="project" value="UniProtKB-UniRule"/>
</dbReference>
<evidence type="ECO:0000256" key="10">
    <source>
        <dbReference type="SAM" id="Phobius"/>
    </source>
</evidence>
<keyword evidence="8" id="KW-0046">Antibiotic resistance</keyword>
<dbReference type="InterPro" id="IPR050515">
    <property type="entry name" value="Beta-lactam/transpept"/>
</dbReference>
<dbReference type="GO" id="GO:0009252">
    <property type="term" value="P:peptidoglycan biosynthetic process"/>
    <property type="evidence" value="ECO:0007669"/>
    <property type="project" value="UniProtKB-UniRule"/>
</dbReference>
<proteinExistence type="inferred from homology"/>
<name>A0A520LRD7_9GAMM</name>
<evidence type="ECO:0000256" key="7">
    <source>
        <dbReference type="ARBA" id="ARBA00023136"/>
    </source>
</evidence>
<comment type="catalytic activity">
    <reaction evidence="1">
        <text>a beta-lactam + H2O = a substituted beta-amino acid</text>
        <dbReference type="Rhea" id="RHEA:20401"/>
        <dbReference type="ChEBI" id="CHEBI:15377"/>
        <dbReference type="ChEBI" id="CHEBI:35627"/>
        <dbReference type="ChEBI" id="CHEBI:140347"/>
        <dbReference type="EC" id="3.5.2.6"/>
    </reaction>
</comment>
<dbReference type="InterPro" id="IPR036138">
    <property type="entry name" value="PBP_dimer_sf"/>
</dbReference>
<dbReference type="PANTHER" id="PTHR30627">
    <property type="entry name" value="PEPTIDOGLYCAN D,D-TRANSPEPTIDASE"/>
    <property type="match status" value="1"/>
</dbReference>
<dbReference type="Gene3D" id="3.90.1310.10">
    <property type="entry name" value="Penicillin-binding protein 2a (Domain 2)"/>
    <property type="match status" value="1"/>
</dbReference>
<keyword evidence="4" id="KW-0645">Protease</keyword>
<keyword evidence="5" id="KW-0732">Signal</keyword>
<dbReference type="SUPFAM" id="SSF56601">
    <property type="entry name" value="beta-lactamase/transpeptidase-like"/>
    <property type="match status" value="1"/>
</dbReference>
<comment type="subcellular location">
    <subcellularLocation>
        <location evidence="2">Membrane</location>
    </subcellularLocation>
</comment>
<dbReference type="AlphaFoldDB" id="A0A520LRD7"/>
<evidence type="ECO:0000259" key="11">
    <source>
        <dbReference type="Pfam" id="PF00905"/>
    </source>
</evidence>
<dbReference type="InterPro" id="IPR012338">
    <property type="entry name" value="Beta-lactam/transpept-like"/>
</dbReference>
<dbReference type="Proteomes" id="UP000319023">
    <property type="component" value="Unassembled WGS sequence"/>
</dbReference>
<accession>A0A520LRD7</accession>
<dbReference type="InterPro" id="IPR001460">
    <property type="entry name" value="PCN-bd_Tpept"/>
</dbReference>
<dbReference type="GO" id="GO:0009002">
    <property type="term" value="F:serine-type D-Ala-D-Ala carboxypeptidase activity"/>
    <property type="evidence" value="ECO:0007669"/>
    <property type="project" value="UniProtKB-EC"/>
</dbReference>
<evidence type="ECO:0000256" key="4">
    <source>
        <dbReference type="ARBA" id="ARBA00022645"/>
    </source>
</evidence>
<reference evidence="13 14" key="1">
    <citation type="submission" date="2019-02" db="EMBL/GenBank/DDBJ databases">
        <title>Prokaryotic population dynamics and viral predation in marine succession experiment using metagenomics: the confinement effect.</title>
        <authorList>
            <person name="Haro-Moreno J.M."/>
            <person name="Rodriguez-Valera F."/>
            <person name="Lopez-Perez M."/>
        </authorList>
    </citation>
    <scope>NUCLEOTIDE SEQUENCE [LARGE SCALE GENOMIC DNA]</scope>
    <source>
        <strain evidence="13">MED-G168</strain>
    </source>
</reference>